<keyword evidence="2" id="KW-1185">Reference proteome</keyword>
<dbReference type="EMBL" id="JAYGII010000022">
    <property type="protein sequence ID" value="MEA5446173.1"/>
    <property type="molecule type" value="Genomic_DNA"/>
</dbReference>
<evidence type="ECO:0000313" key="2">
    <source>
        <dbReference type="Proteomes" id="UP001302316"/>
    </source>
</evidence>
<reference evidence="1 2" key="1">
    <citation type="submission" date="2023-12" db="EMBL/GenBank/DDBJ databases">
        <title>Whole-genome sequencing of halo(alkali)philic microorganisms from hypersaline lakes.</title>
        <authorList>
            <person name="Sorokin D.Y."/>
            <person name="Merkel A.Y."/>
            <person name="Messina E."/>
            <person name="Yakimov M."/>
        </authorList>
    </citation>
    <scope>NUCLEOTIDE SEQUENCE [LARGE SCALE GENOMIC DNA]</scope>
    <source>
        <strain evidence="1 2">AB-CW1</strain>
    </source>
</reference>
<name>A0AAP6MKR6_9GAMM</name>
<protein>
    <submittedName>
        <fullName evidence="1">Uncharacterized protein</fullName>
    </submittedName>
</protein>
<dbReference type="RefSeq" id="WP_346052245.1">
    <property type="nucleotide sequence ID" value="NZ_JAYGII010000022.1"/>
</dbReference>
<gene>
    <name evidence="1" type="ORF">VCB98_10115</name>
</gene>
<evidence type="ECO:0000313" key="1">
    <source>
        <dbReference type="EMBL" id="MEA5446173.1"/>
    </source>
</evidence>
<proteinExistence type="predicted"/>
<dbReference type="Proteomes" id="UP001302316">
    <property type="component" value="Unassembled WGS sequence"/>
</dbReference>
<dbReference type="GO" id="GO:0004619">
    <property type="term" value="F:phosphoglycerate mutase activity"/>
    <property type="evidence" value="ECO:0007669"/>
    <property type="project" value="InterPro"/>
</dbReference>
<sequence>MSETAHQSNRRRPRLRLHFPGLFDVGRVLVEDLQAQAPALPGLHRLLARGDALPADSLQGPGQSQAALALLGEGKRPGQGYWLRADPVHLRPDQDFLLLWDGRALDLDAEEADALVGQFNQQFAEDGWRLEVQAPDRWYLAAPGDLSVETTPVAAVTGRNINHFMPAGPDRVKLEQLINETQMLFHDHPVNQARTARGLPTVSGVWPWGGGRLDEVENRLGSWASLLSNDPVWQGLAQHQGCKSGPEPASFSDWRGQAWGDSLVVIETGTRAALDGDGPGWQAALEQLDRDWWQAALRALGKGELDSLELALGPLGPWHMRPGMRWRFWRRERPLWEHLAESEAE</sequence>
<accession>A0AAP6MKR6</accession>
<comment type="caution">
    <text evidence="1">The sequence shown here is derived from an EMBL/GenBank/DDBJ whole genome shotgun (WGS) entry which is preliminary data.</text>
</comment>
<organism evidence="1 2">
    <name type="scientific">Natronospira elongata</name>
    <dbReference type="NCBI Taxonomy" id="3110268"/>
    <lineage>
        <taxon>Bacteria</taxon>
        <taxon>Pseudomonadati</taxon>
        <taxon>Pseudomonadota</taxon>
        <taxon>Gammaproteobacteria</taxon>
        <taxon>Natronospirales</taxon>
        <taxon>Natronospiraceae</taxon>
        <taxon>Natronospira</taxon>
    </lineage>
</organism>
<dbReference type="AlphaFoldDB" id="A0AAP6MKR6"/>